<name>A0ABD6CQ39_9EURY</name>
<comment type="caution">
    <text evidence="1">The sequence shown here is derived from an EMBL/GenBank/DDBJ whole genome shotgun (WGS) entry which is preliminary data.</text>
</comment>
<sequence length="138" mass="15958">MPEESATRLVNFLEKQAGEYLRGAIHYSEDEYVSLYMRDDVDDLYSPEEMEELVEYYRQENEGQAAEEPFNLGHNHCTVNFFDDAILFHFTQGTELGTVITLEPEAGRDIVGFITNCLKQLHYNSPQDISRAPTWLDN</sequence>
<proteinExistence type="predicted"/>
<evidence type="ECO:0000313" key="2">
    <source>
        <dbReference type="Proteomes" id="UP001597085"/>
    </source>
</evidence>
<dbReference type="AlphaFoldDB" id="A0ABD6CQ39"/>
<reference evidence="1 2" key="1">
    <citation type="journal article" date="2019" name="Int. J. Syst. Evol. Microbiol.">
        <title>The Global Catalogue of Microorganisms (GCM) 10K type strain sequencing project: providing services to taxonomists for standard genome sequencing and annotation.</title>
        <authorList>
            <consortium name="The Broad Institute Genomics Platform"/>
            <consortium name="The Broad Institute Genome Sequencing Center for Infectious Disease"/>
            <person name="Wu L."/>
            <person name="Ma J."/>
        </authorList>
    </citation>
    <scope>NUCLEOTIDE SEQUENCE [LARGE SCALE GENOMIC DNA]</scope>
    <source>
        <strain evidence="1 2">CGMCC 1.12121</strain>
    </source>
</reference>
<evidence type="ECO:0000313" key="1">
    <source>
        <dbReference type="EMBL" id="MFD1600299.1"/>
    </source>
</evidence>
<dbReference type="InterPro" id="IPR055944">
    <property type="entry name" value="DUF7522"/>
</dbReference>
<protein>
    <submittedName>
        <fullName evidence="1">Uncharacterized protein</fullName>
    </submittedName>
</protein>
<dbReference type="Pfam" id="PF24366">
    <property type="entry name" value="DUF7522"/>
    <property type="match status" value="1"/>
</dbReference>
<keyword evidence="2" id="KW-1185">Reference proteome</keyword>
<dbReference type="RefSeq" id="WP_256421838.1">
    <property type="nucleotide sequence ID" value="NZ_JANHDI010000009.1"/>
</dbReference>
<dbReference type="Proteomes" id="UP001597085">
    <property type="component" value="Unassembled WGS sequence"/>
</dbReference>
<dbReference type="EMBL" id="JBHUDK010000014">
    <property type="protein sequence ID" value="MFD1600299.1"/>
    <property type="molecule type" value="Genomic_DNA"/>
</dbReference>
<gene>
    <name evidence="1" type="ORF">ACFSBX_15215</name>
</gene>
<accession>A0ABD6CQ39</accession>
<organism evidence="1 2">
    <name type="scientific">Halobellus rarus</name>
    <dbReference type="NCBI Taxonomy" id="1126237"/>
    <lineage>
        <taxon>Archaea</taxon>
        <taxon>Methanobacteriati</taxon>
        <taxon>Methanobacteriota</taxon>
        <taxon>Stenosarchaea group</taxon>
        <taxon>Halobacteria</taxon>
        <taxon>Halobacteriales</taxon>
        <taxon>Haloferacaceae</taxon>
        <taxon>Halobellus</taxon>
    </lineage>
</organism>